<protein>
    <submittedName>
        <fullName evidence="1">Uncharacterized protein</fullName>
    </submittedName>
</protein>
<evidence type="ECO:0000313" key="1">
    <source>
        <dbReference type="EMBL" id="KRY81828.1"/>
    </source>
</evidence>
<accession>A0A0V1F6X5</accession>
<dbReference type="AlphaFoldDB" id="A0A0V1F6X5"/>
<reference evidence="1 2" key="1">
    <citation type="submission" date="2015-01" db="EMBL/GenBank/DDBJ databases">
        <title>Evolution of Trichinella species and genotypes.</title>
        <authorList>
            <person name="Korhonen P.K."/>
            <person name="Edoardo P."/>
            <person name="Giuseppe L.R."/>
            <person name="Gasser R.B."/>
        </authorList>
    </citation>
    <scope>NUCLEOTIDE SEQUENCE [LARGE SCALE GENOMIC DNA]</scope>
    <source>
        <strain evidence="1">ISS470</strain>
    </source>
</reference>
<gene>
    <name evidence="1" type="ORF">T4D_9035</name>
</gene>
<sequence length="70" mass="8358">MPQVVINHTQYRPQVVIKIRKSVFPIRSNPIPYPIRIQLRGPMFWVFLVDNDNQVPVDCIINPRFDYLNH</sequence>
<dbReference type="EMBL" id="JYDT01000203">
    <property type="protein sequence ID" value="KRY81828.1"/>
    <property type="molecule type" value="Genomic_DNA"/>
</dbReference>
<dbReference type="Proteomes" id="UP000054995">
    <property type="component" value="Unassembled WGS sequence"/>
</dbReference>
<name>A0A0V1F6X5_TRIPS</name>
<proteinExistence type="predicted"/>
<organism evidence="1 2">
    <name type="scientific">Trichinella pseudospiralis</name>
    <name type="common">Parasitic roundworm</name>
    <dbReference type="NCBI Taxonomy" id="6337"/>
    <lineage>
        <taxon>Eukaryota</taxon>
        <taxon>Metazoa</taxon>
        <taxon>Ecdysozoa</taxon>
        <taxon>Nematoda</taxon>
        <taxon>Enoplea</taxon>
        <taxon>Dorylaimia</taxon>
        <taxon>Trichinellida</taxon>
        <taxon>Trichinellidae</taxon>
        <taxon>Trichinella</taxon>
    </lineage>
</organism>
<keyword evidence="2" id="KW-1185">Reference proteome</keyword>
<evidence type="ECO:0000313" key="2">
    <source>
        <dbReference type="Proteomes" id="UP000054995"/>
    </source>
</evidence>
<comment type="caution">
    <text evidence="1">The sequence shown here is derived from an EMBL/GenBank/DDBJ whole genome shotgun (WGS) entry which is preliminary data.</text>
</comment>